<dbReference type="EMBL" id="GBZX01000885">
    <property type="protein sequence ID" value="JAG91855.1"/>
    <property type="molecule type" value="mRNA"/>
</dbReference>
<evidence type="ECO:0000313" key="1">
    <source>
        <dbReference type="EMBL" id="JAG91855.1"/>
    </source>
</evidence>
<proteinExistence type="evidence at transcript level"/>
<accession>A0A0C9R4C7</accession>
<dbReference type="AlphaFoldDB" id="A0A0C9R4C7"/>
<sequence>MQHILMQMPNLQSFLFRLTETLCFLPLVHTEKMLWHILTEVSEKACRMHNFVWPQNISIPCSVQGWLLNNMARQSELSQRKISAYAQATYTACYFILRNKNLNLSRGVQNIP</sequence>
<protein>
    <submittedName>
        <fullName evidence="1">Putative secreted protein</fullName>
    </submittedName>
</protein>
<reference evidence="1" key="1">
    <citation type="journal article" date="2015" name="PLoS ONE">
        <title>An Insight into the Sialome of the Lone Star Tick, Amblyomma americanum, with a Glimpse on Its Time Dependent Gene Expression.</title>
        <authorList>
            <person name="Karim S."/>
            <person name="Ribeiro J.M."/>
        </authorList>
    </citation>
    <scope>NUCLEOTIDE SEQUENCE</scope>
    <source>
        <tissue evidence="1">Salivary gland</tissue>
    </source>
</reference>
<organism evidence="1">
    <name type="scientific">Amblyomma americanum</name>
    <name type="common">Lone star tick</name>
    <dbReference type="NCBI Taxonomy" id="6943"/>
    <lineage>
        <taxon>Eukaryota</taxon>
        <taxon>Metazoa</taxon>
        <taxon>Ecdysozoa</taxon>
        <taxon>Arthropoda</taxon>
        <taxon>Chelicerata</taxon>
        <taxon>Arachnida</taxon>
        <taxon>Acari</taxon>
        <taxon>Parasitiformes</taxon>
        <taxon>Ixodida</taxon>
        <taxon>Ixodoidea</taxon>
        <taxon>Ixodidae</taxon>
        <taxon>Amblyomminae</taxon>
        <taxon>Amblyomma</taxon>
    </lineage>
</organism>
<name>A0A0C9R4C7_AMBAM</name>